<dbReference type="EMBL" id="PKMF04000030">
    <property type="protein sequence ID" value="KAK7857057.1"/>
    <property type="molecule type" value="Genomic_DNA"/>
</dbReference>
<dbReference type="PANTHER" id="PTHR24030">
    <property type="entry name" value="PROTEIN CMSS1"/>
    <property type="match status" value="1"/>
</dbReference>
<sequence length="113" mass="12884">MSTHVSLLKNRVNIASRTPSRLGISGCLLPTTARIKKLIDIEALAFSRLAVVLLDIHPDVKGYSLFTLPQVRDEFWDLYKNYFHRLLEDDLRICLYGPLPSGNEFRGKRVLEG</sequence>
<reference evidence="1" key="3">
    <citation type="submission" date="2023-07" db="EMBL/GenBank/DDBJ databases">
        <title>An improved reference 1 genome and first organelle genomes of Quercus suber.</title>
        <authorList>
            <consortium name="Genosuber Consortium"/>
            <person name="Usie A."/>
            <person name="Serra O."/>
            <person name="Barros P."/>
        </authorList>
    </citation>
    <scope>NUCLEOTIDE SEQUENCE</scope>
    <source>
        <strain evidence="1">HL8</strain>
        <tissue evidence="1">Leaves</tissue>
    </source>
</reference>
<name>A0AAW0LZG3_QUESU</name>
<reference evidence="1" key="1">
    <citation type="submission" date="2017-12" db="EMBL/GenBank/DDBJ databases">
        <authorList>
            <person name="Barbosa P."/>
            <person name="Usie A."/>
            <person name="Ramos A.M."/>
        </authorList>
    </citation>
    <scope>NUCLEOTIDE SEQUENCE</scope>
    <source>
        <strain evidence="1">HL8</strain>
        <tissue evidence="1">Leaves</tissue>
    </source>
</reference>
<proteinExistence type="predicted"/>
<reference evidence="1" key="2">
    <citation type="journal article" date="2018" name="Sci. Data">
        <title>The draft genome sequence of cork oak.</title>
        <authorList>
            <person name="Ramos A.M."/>
            <person name="Usie A."/>
            <person name="Barbosa P."/>
            <person name="Barros P.M."/>
            <person name="Capote T."/>
            <person name="Chaves I."/>
            <person name="Simoes F."/>
            <person name="Abreu I."/>
            <person name="Carrasquinho I."/>
            <person name="Faro C."/>
            <person name="Guimaraes J.B."/>
            <person name="Mendonca D."/>
            <person name="Nobrega F."/>
            <person name="Rodrigues L."/>
            <person name="Saibo N.J.M."/>
            <person name="Varela M.C."/>
            <person name="Egas C."/>
            <person name="Matos J."/>
            <person name="Miguel C.M."/>
            <person name="Oliveira M.M."/>
            <person name="Ricardo C.P."/>
            <person name="Goncalves S."/>
        </authorList>
    </citation>
    <scope>NUCLEOTIDE SEQUENCE [LARGE SCALE GENOMIC DNA]</scope>
    <source>
        <strain evidence="1">HL8</strain>
    </source>
</reference>
<dbReference type="GO" id="GO:0030686">
    <property type="term" value="C:90S preribosome"/>
    <property type="evidence" value="ECO:0007669"/>
    <property type="project" value="TreeGrafter"/>
</dbReference>
<dbReference type="InterPro" id="IPR032704">
    <property type="entry name" value="Cms1"/>
</dbReference>
<dbReference type="AlphaFoldDB" id="A0AAW0LZG3"/>
<comment type="caution">
    <text evidence="1">The sequence shown here is derived from an EMBL/GenBank/DDBJ whole genome shotgun (WGS) entry which is preliminary data.</text>
</comment>
<protein>
    <submittedName>
        <fullName evidence="1">Uncharacterized protein</fullName>
    </submittedName>
</protein>
<dbReference type="PANTHER" id="PTHR24030:SF0">
    <property type="entry name" value="PROTEIN CMSS1"/>
    <property type="match status" value="1"/>
</dbReference>
<dbReference type="GO" id="GO:0005634">
    <property type="term" value="C:nucleus"/>
    <property type="evidence" value="ECO:0007669"/>
    <property type="project" value="TreeGrafter"/>
</dbReference>
<accession>A0AAW0LZG3</accession>
<gene>
    <name evidence="1" type="ORF">CFP56_019853</name>
</gene>
<evidence type="ECO:0000313" key="1">
    <source>
        <dbReference type="EMBL" id="KAK7857057.1"/>
    </source>
</evidence>
<organism evidence="1">
    <name type="scientific">Quercus suber</name>
    <name type="common">Cork oak</name>
    <dbReference type="NCBI Taxonomy" id="58331"/>
    <lineage>
        <taxon>Eukaryota</taxon>
        <taxon>Viridiplantae</taxon>
        <taxon>Streptophyta</taxon>
        <taxon>Embryophyta</taxon>
        <taxon>Tracheophyta</taxon>
        <taxon>Spermatophyta</taxon>
        <taxon>Magnoliopsida</taxon>
        <taxon>eudicotyledons</taxon>
        <taxon>Gunneridae</taxon>
        <taxon>Pentapetalae</taxon>
        <taxon>rosids</taxon>
        <taxon>fabids</taxon>
        <taxon>Fagales</taxon>
        <taxon>Fagaceae</taxon>
        <taxon>Quercus</taxon>
    </lineage>
</organism>